<dbReference type="RefSeq" id="XP_020046837.1">
    <property type="nucleotide sequence ID" value="XM_020194950.1"/>
</dbReference>
<evidence type="ECO:0000313" key="2">
    <source>
        <dbReference type="Proteomes" id="UP000095038"/>
    </source>
</evidence>
<proteinExistence type="predicted"/>
<name>A0A1D2VG69_9ASCO</name>
<dbReference type="Proteomes" id="UP000095038">
    <property type="component" value="Unassembled WGS sequence"/>
</dbReference>
<reference evidence="2" key="1">
    <citation type="submission" date="2016-05" db="EMBL/GenBank/DDBJ databases">
        <title>Comparative genomics of biotechnologically important yeasts.</title>
        <authorList>
            <consortium name="DOE Joint Genome Institute"/>
            <person name="Riley R."/>
            <person name="Haridas S."/>
            <person name="Wolfe K.H."/>
            <person name="Lopes M.R."/>
            <person name="Hittinger C.T."/>
            <person name="Goker M."/>
            <person name="Salamov A."/>
            <person name="Wisecaver J."/>
            <person name="Long T.M."/>
            <person name="Aerts A.L."/>
            <person name="Barry K."/>
            <person name="Choi C."/>
            <person name="Clum A."/>
            <person name="Coughlan A.Y."/>
            <person name="Deshpande S."/>
            <person name="Douglass A.P."/>
            <person name="Hanson S.J."/>
            <person name="Klenk H.-P."/>
            <person name="Labutti K."/>
            <person name="Lapidus A."/>
            <person name="Lindquist E."/>
            <person name="Lipzen A."/>
            <person name="Meier-Kolthoff J.P."/>
            <person name="Ohm R.A."/>
            <person name="Otillar R.P."/>
            <person name="Pangilinan J."/>
            <person name="Peng Y."/>
            <person name="Rokas A."/>
            <person name="Rosa C.A."/>
            <person name="Scheuner C."/>
            <person name="Sibirny A.A."/>
            <person name="Slot J.C."/>
            <person name="Stielow J.B."/>
            <person name="Sun H."/>
            <person name="Kurtzman C.P."/>
            <person name="Blackwell M."/>
            <person name="Grigoriev I.V."/>
            <person name="Jeffries T.W."/>
        </authorList>
    </citation>
    <scope>NUCLEOTIDE SEQUENCE [LARGE SCALE GENOMIC DNA]</scope>
    <source>
        <strain evidence="2">DSM 1968</strain>
    </source>
</reference>
<keyword evidence="2" id="KW-1185">Reference proteome</keyword>
<organism evidence="1 2">
    <name type="scientific">Ascoidea rubescens DSM 1968</name>
    <dbReference type="NCBI Taxonomy" id="1344418"/>
    <lineage>
        <taxon>Eukaryota</taxon>
        <taxon>Fungi</taxon>
        <taxon>Dikarya</taxon>
        <taxon>Ascomycota</taxon>
        <taxon>Saccharomycotina</taxon>
        <taxon>Saccharomycetes</taxon>
        <taxon>Ascoideaceae</taxon>
        <taxon>Ascoidea</taxon>
    </lineage>
</organism>
<dbReference type="AlphaFoldDB" id="A0A1D2VG69"/>
<protein>
    <submittedName>
        <fullName evidence="1">Uncharacterized protein</fullName>
    </submittedName>
</protein>
<evidence type="ECO:0000313" key="1">
    <source>
        <dbReference type="EMBL" id="ODV60530.1"/>
    </source>
</evidence>
<feature type="non-terminal residue" evidence="1">
    <location>
        <position position="1"/>
    </location>
</feature>
<dbReference type="InParanoid" id="A0A1D2VG69"/>
<dbReference type="GeneID" id="30968586"/>
<dbReference type="EMBL" id="KV454482">
    <property type="protein sequence ID" value="ODV60530.1"/>
    <property type="molecule type" value="Genomic_DNA"/>
</dbReference>
<gene>
    <name evidence="1" type="ORF">ASCRUDRAFT_8737</name>
</gene>
<accession>A0A1D2VG69</accession>
<sequence>SVHIPTGSVHISAGSVYIPSGSAAESTVITRTTGIVTETEVVSCDSEKCSSSTIFYTSSIVIEETIFSSTIEGLSTLKGNLAETSSLATGDYSESGKIDEASNTVVNEKVIDHPLPSSSATTLVEAIKESSTPSYGTVATSKDYSYEQASTLTTKEINAGTGEVSSSLYVENPEAVSTSVESSPKVSSYVPEQPTIEVATANGAAIPKAAISSTVLCFLGLLLL</sequence>